<feature type="domain" description="DUF7779" evidence="2">
    <location>
        <begin position="445"/>
        <end position="521"/>
    </location>
</feature>
<dbReference type="AlphaFoldDB" id="A0A507AYY3"/>
<comment type="caution">
    <text evidence="3">The sequence shown here is derived from an EMBL/GenBank/DDBJ whole genome shotgun (WGS) entry which is preliminary data.</text>
</comment>
<sequence length="926" mass="105956">MSPQLSRDLFKSEELWNYLMEDKLKTLTDQDQIRLKGVLNYNTFNDYLKTILTKYNASKTVKLLRFIEPAVQYLDTFSRALNSISQMNPFGCLGWGVVQILLEWKLRWLFEAFQLTNDSPVNIISVYLKGNKVKRMFEEAKTLVEGYKTDFEKEVSFAFVSNTTKGLAILTKTFLSVGNAQTATTLPYGRNASFVSHDHILARLQNELHPPNADPGEGTRSCVIHGTGGVGKTQIALEFAYRHSRPNCCIFWLQAETAAGLAETFSRIAKILSLADESQVQDQTQLITIAQQWLCKNDNWLLIFDNAIESHGIQSYWPRCKHGTIIITTQNKNLVHLSTFSIHLTPMDEDEGAKLLLRYLDHGDEDSKMYLNDIENAKAISAELGGLPIAIAHVAGYIGQLRRPLSYFIEQFQKQQRASIVWSMDTRSSTTHQYDRTLDAVWDLAFSALRPEAQALMDVLAMLNPDSIQEDMLLSENDRDPIEFDQIRIELLSRHLLEPQGGASGSALVIHRSLQKNLLFRFGRDRSKKQEVFERATKLVRRNFPVQSPIGVPVNHRWAIYESYLPHVLTLHAVYLSSKPELYGTVQFADLLCDAGYYMWDRHLGREGIPVLETAERICLQDENKHLRRLRANIGVALGSLLNTVGISELQRAVVLFDEILTLRQEHIAELPLPLSREDQLLLSNAWNDKGWMCLEREDYFAAEVPFEKSLEIKRQWPEQDIPFEFAETLKNLAFVRLAQKRSRSAIELASHALDLVEGDQDSGSATVQKFRLRKAEILANSGQIKEAIKIVDKVAAERAHLYRPYHPSNLDVYYIRGILFHYDDRLTEAESMLRQTLNTDIHDPYPQECRARCLFALSEVIKKNGKTKESEHHRNEALELLNQWCNLFQIEYTDNTDVSVLFDHVVPFKCSRLSRYGKLWVGTVG</sequence>
<dbReference type="Proteomes" id="UP000319257">
    <property type="component" value="Unassembled WGS sequence"/>
</dbReference>
<proteinExistence type="predicted"/>
<dbReference type="SMART" id="SM00028">
    <property type="entry name" value="TPR"/>
    <property type="match status" value="3"/>
</dbReference>
<dbReference type="SUPFAM" id="SSF52540">
    <property type="entry name" value="P-loop containing nucleoside triphosphate hydrolases"/>
    <property type="match status" value="1"/>
</dbReference>
<dbReference type="InterPro" id="IPR027417">
    <property type="entry name" value="P-loop_NTPase"/>
</dbReference>
<keyword evidence="4" id="KW-1185">Reference proteome</keyword>
<dbReference type="InterPro" id="IPR019734">
    <property type="entry name" value="TPR_rpt"/>
</dbReference>
<name>A0A507AYY3_9PEZI</name>
<dbReference type="GeneID" id="41967816"/>
<reference evidence="3 4" key="1">
    <citation type="submission" date="2019-06" db="EMBL/GenBank/DDBJ databases">
        <title>Draft genome sequence of the filamentous fungus Phialemoniopsis curvata isolated from diesel fuel.</title>
        <authorList>
            <person name="Varaljay V.A."/>
            <person name="Lyon W.J."/>
            <person name="Crouch A.L."/>
            <person name="Drake C.E."/>
            <person name="Hollomon J.M."/>
            <person name="Nadeau L.J."/>
            <person name="Nunn H.S."/>
            <person name="Stevenson B.S."/>
            <person name="Bojanowski C.L."/>
            <person name="Crookes-Goodson W.J."/>
        </authorList>
    </citation>
    <scope>NUCLEOTIDE SEQUENCE [LARGE SCALE GENOMIC DNA]</scope>
    <source>
        <strain evidence="3 4">D216</strain>
    </source>
</reference>
<dbReference type="PANTHER" id="PTHR35205">
    <property type="entry name" value="NB-ARC AND TPR DOMAIN PROTEIN"/>
    <property type="match status" value="1"/>
</dbReference>
<evidence type="ECO:0000313" key="4">
    <source>
        <dbReference type="Proteomes" id="UP000319257"/>
    </source>
</evidence>
<dbReference type="InterPro" id="IPR011990">
    <property type="entry name" value="TPR-like_helical_dom_sf"/>
</dbReference>
<dbReference type="InterPro" id="IPR002182">
    <property type="entry name" value="NB-ARC"/>
</dbReference>
<dbReference type="GO" id="GO:0043531">
    <property type="term" value="F:ADP binding"/>
    <property type="evidence" value="ECO:0007669"/>
    <property type="project" value="InterPro"/>
</dbReference>
<evidence type="ECO:0000313" key="3">
    <source>
        <dbReference type="EMBL" id="TPX16035.1"/>
    </source>
</evidence>
<dbReference type="OrthoDB" id="6161812at2759"/>
<dbReference type="PANTHER" id="PTHR35205:SF1">
    <property type="entry name" value="ZU5 DOMAIN-CONTAINING PROTEIN"/>
    <property type="match status" value="1"/>
</dbReference>
<feature type="domain" description="NB-ARC" evidence="1">
    <location>
        <begin position="221"/>
        <end position="356"/>
    </location>
</feature>
<dbReference type="EMBL" id="SKBQ01000001">
    <property type="protein sequence ID" value="TPX16035.1"/>
    <property type="molecule type" value="Genomic_DNA"/>
</dbReference>
<dbReference type="Pfam" id="PF00931">
    <property type="entry name" value="NB-ARC"/>
    <property type="match status" value="1"/>
</dbReference>
<dbReference type="SUPFAM" id="SSF48452">
    <property type="entry name" value="TPR-like"/>
    <property type="match status" value="1"/>
</dbReference>
<organism evidence="3 4">
    <name type="scientific">Thyridium curvatum</name>
    <dbReference type="NCBI Taxonomy" id="1093900"/>
    <lineage>
        <taxon>Eukaryota</taxon>
        <taxon>Fungi</taxon>
        <taxon>Dikarya</taxon>
        <taxon>Ascomycota</taxon>
        <taxon>Pezizomycotina</taxon>
        <taxon>Sordariomycetes</taxon>
        <taxon>Sordariomycetidae</taxon>
        <taxon>Thyridiales</taxon>
        <taxon>Thyridiaceae</taxon>
        <taxon>Thyridium</taxon>
    </lineage>
</organism>
<accession>A0A507AYY3</accession>
<dbReference type="InParanoid" id="A0A507AYY3"/>
<protein>
    <submittedName>
        <fullName evidence="3">Uncharacterized protein</fullName>
    </submittedName>
</protein>
<evidence type="ECO:0000259" key="2">
    <source>
        <dbReference type="Pfam" id="PF25000"/>
    </source>
</evidence>
<dbReference type="Gene3D" id="1.25.40.10">
    <property type="entry name" value="Tetratricopeptide repeat domain"/>
    <property type="match status" value="2"/>
</dbReference>
<evidence type="ECO:0000259" key="1">
    <source>
        <dbReference type="Pfam" id="PF00931"/>
    </source>
</evidence>
<dbReference type="STRING" id="1093900.A0A507AYY3"/>
<dbReference type="RefSeq" id="XP_030997746.1">
    <property type="nucleotide sequence ID" value="XM_031138018.1"/>
</dbReference>
<dbReference type="Pfam" id="PF25000">
    <property type="entry name" value="DUF7779"/>
    <property type="match status" value="1"/>
</dbReference>
<dbReference type="Gene3D" id="3.40.50.300">
    <property type="entry name" value="P-loop containing nucleotide triphosphate hydrolases"/>
    <property type="match status" value="1"/>
</dbReference>
<gene>
    <name evidence="3" type="ORF">E0L32_000369</name>
</gene>
<dbReference type="InterPro" id="IPR056681">
    <property type="entry name" value="DUF7779"/>
</dbReference>